<keyword evidence="1" id="KW-0472">Membrane</keyword>
<protein>
    <submittedName>
        <fullName evidence="2">Uncharacterized protein</fullName>
    </submittedName>
</protein>
<feature type="non-terminal residue" evidence="2">
    <location>
        <position position="1"/>
    </location>
</feature>
<organism evidence="2 3">
    <name type="scientific">Scytalidium lignicola</name>
    <name type="common">Hyphomycete</name>
    <dbReference type="NCBI Taxonomy" id="5539"/>
    <lineage>
        <taxon>Eukaryota</taxon>
        <taxon>Fungi</taxon>
        <taxon>Dikarya</taxon>
        <taxon>Ascomycota</taxon>
        <taxon>Pezizomycotina</taxon>
        <taxon>Leotiomycetes</taxon>
        <taxon>Leotiomycetes incertae sedis</taxon>
        <taxon>Scytalidium</taxon>
    </lineage>
</organism>
<keyword evidence="1" id="KW-0812">Transmembrane</keyword>
<keyword evidence="3" id="KW-1185">Reference proteome</keyword>
<evidence type="ECO:0000256" key="1">
    <source>
        <dbReference type="SAM" id="Phobius"/>
    </source>
</evidence>
<dbReference type="Proteomes" id="UP000258309">
    <property type="component" value="Unassembled WGS sequence"/>
</dbReference>
<dbReference type="EMBL" id="NCSJ02000192">
    <property type="protein sequence ID" value="RFU27737.1"/>
    <property type="molecule type" value="Genomic_DNA"/>
</dbReference>
<keyword evidence="1" id="KW-1133">Transmembrane helix</keyword>
<accession>A0A3E2H369</accession>
<comment type="caution">
    <text evidence="2">The sequence shown here is derived from an EMBL/GenBank/DDBJ whole genome shotgun (WGS) entry which is preliminary data.</text>
</comment>
<feature type="non-terminal residue" evidence="2">
    <location>
        <position position="93"/>
    </location>
</feature>
<dbReference type="AlphaFoldDB" id="A0A3E2H369"/>
<gene>
    <name evidence="2" type="ORF">B7463_g8592</name>
</gene>
<reference evidence="2 3" key="1">
    <citation type="submission" date="2018-05" db="EMBL/GenBank/DDBJ databases">
        <title>Draft genome sequence of Scytalidium lignicola DSM 105466, a ubiquitous saprotrophic fungus.</title>
        <authorList>
            <person name="Buettner E."/>
            <person name="Gebauer A.M."/>
            <person name="Hofrichter M."/>
            <person name="Liers C."/>
            <person name="Kellner H."/>
        </authorList>
    </citation>
    <scope>NUCLEOTIDE SEQUENCE [LARGE SCALE GENOMIC DNA]</scope>
    <source>
        <strain evidence="2 3">DSM 105466</strain>
    </source>
</reference>
<feature type="transmembrane region" description="Helical" evidence="1">
    <location>
        <begin position="61"/>
        <end position="83"/>
    </location>
</feature>
<evidence type="ECO:0000313" key="2">
    <source>
        <dbReference type="EMBL" id="RFU27737.1"/>
    </source>
</evidence>
<evidence type="ECO:0000313" key="3">
    <source>
        <dbReference type="Proteomes" id="UP000258309"/>
    </source>
</evidence>
<name>A0A3E2H369_SCYLI</name>
<sequence length="93" mass="9710">MSDLTITAIYEKVRVGNLSLPNVLPKALQNALVTAAASCALPACMNLGYSGDADIAGTGAIIAYGFIAGVSTLLMTTVAYFNMNIKNVNNKLR</sequence>
<proteinExistence type="predicted"/>